<dbReference type="EMBL" id="CP065668">
    <property type="protein sequence ID" value="QPS11430.1"/>
    <property type="molecule type" value="Genomic_DNA"/>
</dbReference>
<proteinExistence type="predicted"/>
<name>A0A7T2S9I3_DELAC</name>
<protein>
    <submittedName>
        <fullName evidence="1">Uncharacterized protein</fullName>
    </submittedName>
</protein>
<organism evidence="1 2">
    <name type="scientific">Delftia acidovorans</name>
    <name type="common">Pseudomonas acidovorans</name>
    <name type="synonym">Comamonas acidovorans</name>
    <dbReference type="NCBI Taxonomy" id="80866"/>
    <lineage>
        <taxon>Bacteria</taxon>
        <taxon>Pseudomonadati</taxon>
        <taxon>Pseudomonadota</taxon>
        <taxon>Betaproteobacteria</taxon>
        <taxon>Burkholderiales</taxon>
        <taxon>Comamonadaceae</taxon>
        <taxon>Delftia</taxon>
    </lineage>
</organism>
<sequence>MKLNLLTLHESDLATLPDGVYIRRLTHPITEMFMALLPAVEINGSSKIAVVLGPQGEAEAFDNVLGVTAVFVEDFDFAHFLAQDRAAQNQQLLELLRQCLMDIANRKGPNLQAVQAINAAADAVVQRQFQLTLPIKKLGKRSKDRKSRVEVFRRLDSEVGEAWYCEVTRAGQSTPQKLWMSNVPGFIDRRDYFKTAEISGNSYIAKSRLGRVVFETPLA</sequence>
<dbReference type="Proteomes" id="UP000594778">
    <property type="component" value="Chromosome"/>
</dbReference>
<accession>A0A7T2S9I3</accession>
<dbReference type="AlphaFoldDB" id="A0A7T2S9I3"/>
<reference evidence="1 2" key="1">
    <citation type="submission" date="2020-12" db="EMBL/GenBank/DDBJ databases">
        <title>FDA dAtabase for Regulatory Grade micrObial Sequences (FDA-ARGOS): Supporting development and validation of Infectious Disease Dx tests.</title>
        <authorList>
            <person name="Sproer C."/>
            <person name="Gronow S."/>
            <person name="Severitt S."/>
            <person name="Schroder I."/>
            <person name="Tallon L."/>
            <person name="Sadzewicz L."/>
            <person name="Zhao X."/>
            <person name="Boylan J."/>
            <person name="Ott S."/>
            <person name="Bowen H."/>
            <person name="Vavikolanu K."/>
            <person name="Mehta A."/>
            <person name="Aluvathingal J."/>
            <person name="Nadendla S."/>
            <person name="Lowell S."/>
            <person name="Myers T."/>
            <person name="Yan Y."/>
            <person name="Sichtig H."/>
        </authorList>
    </citation>
    <scope>NUCLEOTIDE SEQUENCE [LARGE SCALE GENOMIC DNA]</scope>
    <source>
        <strain evidence="1 2">FDAARGOS_909</strain>
    </source>
</reference>
<evidence type="ECO:0000313" key="2">
    <source>
        <dbReference type="Proteomes" id="UP000594778"/>
    </source>
</evidence>
<gene>
    <name evidence="1" type="ORF">I6G66_07810</name>
</gene>
<evidence type="ECO:0000313" key="1">
    <source>
        <dbReference type="EMBL" id="QPS11430.1"/>
    </source>
</evidence>